<sequence>MSQIQAYRIDVNGFFVEPVLISADLPPEQIPEDIVKERPTDGLFKAKWTGEQWEEGLTNQEIGKIKNWQRPQSEPEITGRQLVEKELQILQLQNENKVLGQSIVNLELRLSQGGL</sequence>
<gene>
    <name evidence="1" type="ordered locus">BBR47_50860</name>
</gene>
<evidence type="ECO:0000313" key="1">
    <source>
        <dbReference type="EMBL" id="BAH46063.1"/>
    </source>
</evidence>
<evidence type="ECO:0008006" key="3">
    <source>
        <dbReference type="Google" id="ProtNLM"/>
    </source>
</evidence>
<dbReference type="Proteomes" id="UP000001877">
    <property type="component" value="Chromosome"/>
</dbReference>
<reference evidence="1 2" key="1">
    <citation type="submission" date="2005-03" db="EMBL/GenBank/DDBJ databases">
        <title>Brevibacillus brevis strain 47, complete genome.</title>
        <authorList>
            <person name="Hosoyama A."/>
            <person name="Yamada R."/>
            <person name="Hongo Y."/>
            <person name="Terui Y."/>
            <person name="Ankai A."/>
            <person name="Masuyama W."/>
            <person name="Sekiguchi M."/>
            <person name="Takeda T."/>
            <person name="Asano K."/>
            <person name="Ohji S."/>
            <person name="Ichikawa N."/>
            <person name="Narita S."/>
            <person name="Aoki N."/>
            <person name="Miura H."/>
            <person name="Matsushita S."/>
            <person name="Sekigawa T."/>
            <person name="Yamagata H."/>
            <person name="Yoshikawa H."/>
            <person name="Udaka S."/>
            <person name="Tanikawa S."/>
            <person name="Fujita N."/>
        </authorList>
    </citation>
    <scope>NUCLEOTIDE SEQUENCE [LARGE SCALE GENOMIC DNA]</scope>
    <source>
        <strain evidence="2">47 / JCM 6285 / NBRC 100599</strain>
    </source>
</reference>
<keyword evidence="2" id="KW-1185">Reference proteome</keyword>
<organism evidence="1 2">
    <name type="scientific">Brevibacillus brevis (strain 47 / JCM 6285 / NBRC 100599)</name>
    <dbReference type="NCBI Taxonomy" id="358681"/>
    <lineage>
        <taxon>Bacteria</taxon>
        <taxon>Bacillati</taxon>
        <taxon>Bacillota</taxon>
        <taxon>Bacilli</taxon>
        <taxon>Bacillales</taxon>
        <taxon>Paenibacillaceae</taxon>
        <taxon>Brevibacillus</taxon>
    </lineage>
</organism>
<proteinExistence type="predicted"/>
<name>C0Z5F7_BREBN</name>
<dbReference type="eggNOG" id="ENOG5033CQJ">
    <property type="taxonomic scope" value="Bacteria"/>
</dbReference>
<accession>C0Z5F7</accession>
<dbReference type="EMBL" id="AP008955">
    <property type="protein sequence ID" value="BAH46063.1"/>
    <property type="molecule type" value="Genomic_DNA"/>
</dbReference>
<dbReference type="KEGG" id="bbe:BBR47_50860"/>
<protein>
    <recommendedName>
        <fullName evidence="3">Bacteriophage SP-beta YorD domain-containing protein</fullName>
    </recommendedName>
</protein>
<evidence type="ECO:0000313" key="2">
    <source>
        <dbReference type="Proteomes" id="UP000001877"/>
    </source>
</evidence>
<dbReference type="RefSeq" id="WP_015893316.1">
    <property type="nucleotide sequence ID" value="NC_012491.1"/>
</dbReference>
<dbReference type="STRING" id="358681.BBR47_50860"/>
<dbReference type="HOGENOM" id="CLU_2179317_0_0_9"/>
<dbReference type="AlphaFoldDB" id="C0Z5F7"/>